<keyword evidence="16" id="KW-0675">Receptor</keyword>
<evidence type="ECO:0000256" key="6">
    <source>
        <dbReference type="ARBA" id="ARBA00023004"/>
    </source>
</evidence>
<comment type="caution">
    <text evidence="16">The sequence shown here is derived from an EMBL/GenBank/DDBJ whole genome shotgun (WGS) entry which is preliminary data.</text>
</comment>
<sequence>MIINEKNIYRETIMSNRSPSRRAVRYLGGIALAPLAFALPGTAQAQTGTDAETASGNAPIVVSARRRDETLIEVPLSISTFSGDDLDQSGTLDITEIAESVPNVTFEVSRGTNTTLTTFIRGVGQQDPVAGFENGVGLYVDDVYFNRPQGAVLDVFNVERIEVLRGPQGTLYGRNTIGGAVKFITRRLEDSPTGEVRFNAGTYGQFDGVASVALPVGNSGFYVGAAGALLTRNGFGENLNLGIENYNKDVAAARGTIEYAPNSDIFVRFTGDYTDDRSNPRQGSRLIPGLLSGAPVLDNEFDTRAGLQNPGQRVEAWGVSMTAEIQVSETIRLRNILAYRDDESSTPIDFDSLPAADLDVPALYANDQFSEEFQIVYDDGRLAGLLGFYYLDANATTNFDVILDTLAPTLPGLTAKTFGDVATETWSVFGDFTFDITDQWSVSVGGRYTHDRRDSRVLRQTFLFGPSTDFGGANPLLIATTSDFDDGATFEEFTPRASISYRPTPDHNIYASYSRGFKGGGFDPRGQTTAAPDLDGDGDIDAADIYEFMSFDPEIVDSYEIGYHGALADGAVTVALAAFYADYSDIQIPGSAGFDTDGDGTNDTFIGITSNAGAATIWGVEFEGQARLGRDLVASGDRFGFNWAIGYINAEYDEFIDAFGVDVAGQRVFQNTPEWTLSGTANYSIPAFGGDLNFLTTLSYRSETSQFEVQSPLDQPGYALWDASLVWTSDDDHWQLGLHAKNITDHRYIVSGYNFVAPNGAGGFTPTLGREGTLTAFYGDPFRMFASARMRF</sequence>
<comment type="similarity">
    <text evidence="11 12">Belongs to the TonB-dependent receptor family.</text>
</comment>
<dbReference type="PANTHER" id="PTHR32552">
    <property type="entry name" value="FERRICHROME IRON RECEPTOR-RELATED"/>
    <property type="match status" value="1"/>
</dbReference>
<evidence type="ECO:0000313" key="16">
    <source>
        <dbReference type="EMBL" id="RED16886.1"/>
    </source>
</evidence>
<keyword evidence="4" id="KW-0410">Iron transport</keyword>
<keyword evidence="10 11" id="KW-0998">Cell outer membrane</keyword>
<dbReference type="EMBL" id="QRDP01000004">
    <property type="protein sequence ID" value="RED16886.1"/>
    <property type="molecule type" value="Genomic_DNA"/>
</dbReference>
<evidence type="ECO:0000313" key="17">
    <source>
        <dbReference type="Proteomes" id="UP000256310"/>
    </source>
</evidence>
<gene>
    <name evidence="16" type="ORF">DFR46_1919</name>
</gene>
<dbReference type="Gene3D" id="2.40.170.20">
    <property type="entry name" value="TonB-dependent receptor, beta-barrel domain"/>
    <property type="match status" value="1"/>
</dbReference>
<organism evidence="16 17">
    <name type="scientific">Parasphingopyxis lamellibrachiae</name>
    <dbReference type="NCBI Taxonomy" id="680125"/>
    <lineage>
        <taxon>Bacteria</taxon>
        <taxon>Pseudomonadati</taxon>
        <taxon>Pseudomonadota</taxon>
        <taxon>Alphaproteobacteria</taxon>
        <taxon>Sphingomonadales</taxon>
        <taxon>Sphingomonadaceae</taxon>
        <taxon>Parasphingopyxis</taxon>
    </lineage>
</organism>
<evidence type="ECO:0000256" key="13">
    <source>
        <dbReference type="SAM" id="SignalP"/>
    </source>
</evidence>
<proteinExistence type="inferred from homology"/>
<accession>A0A3D9FIH4</accession>
<evidence type="ECO:0000256" key="3">
    <source>
        <dbReference type="ARBA" id="ARBA00022452"/>
    </source>
</evidence>
<evidence type="ECO:0000256" key="7">
    <source>
        <dbReference type="ARBA" id="ARBA00023065"/>
    </source>
</evidence>
<keyword evidence="13" id="KW-0732">Signal</keyword>
<keyword evidence="6" id="KW-0408">Iron</keyword>
<evidence type="ECO:0000259" key="15">
    <source>
        <dbReference type="Pfam" id="PF07715"/>
    </source>
</evidence>
<dbReference type="InterPro" id="IPR039426">
    <property type="entry name" value="TonB-dep_rcpt-like"/>
</dbReference>
<evidence type="ECO:0000256" key="5">
    <source>
        <dbReference type="ARBA" id="ARBA00022692"/>
    </source>
</evidence>
<dbReference type="AlphaFoldDB" id="A0A3D9FIH4"/>
<protein>
    <submittedName>
        <fullName evidence="16">Iron complex outermembrane receptor protein</fullName>
    </submittedName>
</protein>
<evidence type="ECO:0000256" key="12">
    <source>
        <dbReference type="RuleBase" id="RU003357"/>
    </source>
</evidence>
<evidence type="ECO:0000256" key="1">
    <source>
        <dbReference type="ARBA" id="ARBA00004571"/>
    </source>
</evidence>
<dbReference type="GO" id="GO:0009279">
    <property type="term" value="C:cell outer membrane"/>
    <property type="evidence" value="ECO:0007669"/>
    <property type="project" value="UniProtKB-SubCell"/>
</dbReference>
<dbReference type="CDD" id="cd01347">
    <property type="entry name" value="ligand_gated_channel"/>
    <property type="match status" value="1"/>
</dbReference>
<dbReference type="InterPro" id="IPR018247">
    <property type="entry name" value="EF_Hand_1_Ca_BS"/>
</dbReference>
<dbReference type="Pfam" id="PF00593">
    <property type="entry name" value="TonB_dep_Rec_b-barrel"/>
    <property type="match status" value="1"/>
</dbReference>
<evidence type="ECO:0000259" key="14">
    <source>
        <dbReference type="Pfam" id="PF00593"/>
    </source>
</evidence>
<dbReference type="InterPro" id="IPR036942">
    <property type="entry name" value="Beta-barrel_TonB_sf"/>
</dbReference>
<keyword evidence="7" id="KW-0406">Ion transport</keyword>
<dbReference type="Proteomes" id="UP000256310">
    <property type="component" value="Unassembled WGS sequence"/>
</dbReference>
<dbReference type="GO" id="GO:0006826">
    <property type="term" value="P:iron ion transport"/>
    <property type="evidence" value="ECO:0007669"/>
    <property type="project" value="UniProtKB-KW"/>
</dbReference>
<dbReference type="Pfam" id="PF07715">
    <property type="entry name" value="Plug"/>
    <property type="match status" value="1"/>
</dbReference>
<reference evidence="16 17" key="1">
    <citation type="submission" date="2018-07" db="EMBL/GenBank/DDBJ databases">
        <title>Genomic Encyclopedia of Type Strains, Phase IV (KMG-IV): sequencing the most valuable type-strain genomes for metagenomic binning, comparative biology and taxonomic classification.</title>
        <authorList>
            <person name="Goeker M."/>
        </authorList>
    </citation>
    <scope>NUCLEOTIDE SEQUENCE [LARGE SCALE GENOMIC DNA]</scope>
    <source>
        <strain evidence="16 17">DSM 26725</strain>
    </source>
</reference>
<evidence type="ECO:0000256" key="9">
    <source>
        <dbReference type="ARBA" id="ARBA00023136"/>
    </source>
</evidence>
<keyword evidence="9 11" id="KW-0472">Membrane</keyword>
<keyword evidence="2 11" id="KW-0813">Transport</keyword>
<keyword evidence="3 11" id="KW-1134">Transmembrane beta strand</keyword>
<dbReference type="InterPro" id="IPR000531">
    <property type="entry name" value="Beta-barrel_TonB"/>
</dbReference>
<evidence type="ECO:0000256" key="4">
    <source>
        <dbReference type="ARBA" id="ARBA00022496"/>
    </source>
</evidence>
<evidence type="ECO:0000256" key="8">
    <source>
        <dbReference type="ARBA" id="ARBA00023077"/>
    </source>
</evidence>
<evidence type="ECO:0000256" key="11">
    <source>
        <dbReference type="PROSITE-ProRule" id="PRU01360"/>
    </source>
</evidence>
<dbReference type="PROSITE" id="PS00018">
    <property type="entry name" value="EF_HAND_1"/>
    <property type="match status" value="2"/>
</dbReference>
<evidence type="ECO:0000256" key="2">
    <source>
        <dbReference type="ARBA" id="ARBA00022448"/>
    </source>
</evidence>
<dbReference type="PROSITE" id="PS52016">
    <property type="entry name" value="TONB_DEPENDENT_REC_3"/>
    <property type="match status" value="1"/>
</dbReference>
<dbReference type="PANTHER" id="PTHR32552:SF81">
    <property type="entry name" value="TONB-DEPENDENT OUTER MEMBRANE RECEPTOR"/>
    <property type="match status" value="1"/>
</dbReference>
<feature type="signal peptide" evidence="13">
    <location>
        <begin position="1"/>
        <end position="45"/>
    </location>
</feature>
<feature type="domain" description="TonB-dependent receptor-like beta-barrel" evidence="14">
    <location>
        <begin position="261"/>
        <end position="743"/>
    </location>
</feature>
<feature type="domain" description="TonB-dependent receptor plug" evidence="15">
    <location>
        <begin position="71"/>
        <end position="180"/>
    </location>
</feature>
<name>A0A3D9FIH4_9SPHN</name>
<keyword evidence="17" id="KW-1185">Reference proteome</keyword>
<keyword evidence="8 12" id="KW-0798">TonB box</keyword>
<dbReference type="SUPFAM" id="SSF56935">
    <property type="entry name" value="Porins"/>
    <property type="match status" value="1"/>
</dbReference>
<evidence type="ECO:0000256" key="10">
    <source>
        <dbReference type="ARBA" id="ARBA00023237"/>
    </source>
</evidence>
<comment type="subcellular location">
    <subcellularLocation>
        <location evidence="1 11">Cell outer membrane</location>
        <topology evidence="1 11">Multi-pass membrane protein</topology>
    </subcellularLocation>
</comment>
<keyword evidence="5 11" id="KW-0812">Transmembrane</keyword>
<feature type="chain" id="PRO_5017833897" evidence="13">
    <location>
        <begin position="46"/>
        <end position="792"/>
    </location>
</feature>
<dbReference type="InterPro" id="IPR012910">
    <property type="entry name" value="Plug_dom"/>
</dbReference>